<accession>A0ABW4HLV9</accession>
<keyword evidence="2" id="KW-1185">Reference proteome</keyword>
<dbReference type="InterPro" id="IPR015797">
    <property type="entry name" value="NUDIX_hydrolase-like_dom_sf"/>
</dbReference>
<protein>
    <recommendedName>
        <fullName evidence="3">NUDIX domain-containing protein</fullName>
    </recommendedName>
</protein>
<reference evidence="2" key="1">
    <citation type="journal article" date="2019" name="Int. J. Syst. Evol. Microbiol.">
        <title>The Global Catalogue of Microorganisms (GCM) 10K type strain sequencing project: providing services to taxonomists for standard genome sequencing and annotation.</title>
        <authorList>
            <consortium name="The Broad Institute Genomics Platform"/>
            <consortium name="The Broad Institute Genome Sequencing Center for Infectious Disease"/>
            <person name="Wu L."/>
            <person name="Ma J."/>
        </authorList>
    </citation>
    <scope>NUCLEOTIDE SEQUENCE [LARGE SCALE GENOMIC DNA]</scope>
    <source>
        <strain evidence="2">CCUG 70865</strain>
    </source>
</reference>
<dbReference type="RefSeq" id="WP_379816598.1">
    <property type="nucleotide sequence ID" value="NZ_JBHUDZ010000022.1"/>
</dbReference>
<gene>
    <name evidence="1" type="ORF">ACFSC2_25170</name>
</gene>
<name>A0ABW4HLV9_9FLAO</name>
<comment type="caution">
    <text evidence="1">The sequence shown here is derived from an EMBL/GenBank/DDBJ whole genome shotgun (WGS) entry which is preliminary data.</text>
</comment>
<organism evidence="1 2">
    <name type="scientific">Flavobacterium artemisiae</name>
    <dbReference type="NCBI Taxonomy" id="2126556"/>
    <lineage>
        <taxon>Bacteria</taxon>
        <taxon>Pseudomonadati</taxon>
        <taxon>Bacteroidota</taxon>
        <taxon>Flavobacteriia</taxon>
        <taxon>Flavobacteriales</taxon>
        <taxon>Flavobacteriaceae</taxon>
        <taxon>Flavobacterium</taxon>
    </lineage>
</organism>
<proteinExistence type="predicted"/>
<dbReference type="Gene3D" id="3.90.79.10">
    <property type="entry name" value="Nucleoside Triphosphate Pyrophosphohydrolase"/>
    <property type="match status" value="1"/>
</dbReference>
<dbReference type="EMBL" id="JBHUDZ010000022">
    <property type="protein sequence ID" value="MFD1606052.1"/>
    <property type="molecule type" value="Genomic_DNA"/>
</dbReference>
<evidence type="ECO:0008006" key="3">
    <source>
        <dbReference type="Google" id="ProtNLM"/>
    </source>
</evidence>
<sequence>MSNGKSKIEIDCVIFNLDDNHLKILLVKETDSMQKIKWSLPSDSIKSGETIENTVHKIIKKYTSDDYYFLAQLKAFGYTNENSI</sequence>
<evidence type="ECO:0000313" key="1">
    <source>
        <dbReference type="EMBL" id="MFD1606052.1"/>
    </source>
</evidence>
<dbReference type="Proteomes" id="UP001597138">
    <property type="component" value="Unassembled WGS sequence"/>
</dbReference>
<dbReference type="SUPFAM" id="SSF55811">
    <property type="entry name" value="Nudix"/>
    <property type="match status" value="1"/>
</dbReference>
<evidence type="ECO:0000313" key="2">
    <source>
        <dbReference type="Proteomes" id="UP001597138"/>
    </source>
</evidence>